<proteinExistence type="predicted"/>
<dbReference type="Gene3D" id="1.10.260.40">
    <property type="entry name" value="lambda repressor-like DNA-binding domains"/>
    <property type="match status" value="1"/>
</dbReference>
<dbReference type="SUPFAM" id="SSF47413">
    <property type="entry name" value="lambda repressor-like DNA-binding domains"/>
    <property type="match status" value="1"/>
</dbReference>
<evidence type="ECO:0000313" key="3">
    <source>
        <dbReference type="Proteomes" id="UP001156870"/>
    </source>
</evidence>
<name>A0AA37T901_9GAMM</name>
<dbReference type="InterPro" id="IPR010982">
    <property type="entry name" value="Lambda_DNA-bd_dom_sf"/>
</dbReference>
<dbReference type="Proteomes" id="UP001156870">
    <property type="component" value="Unassembled WGS sequence"/>
</dbReference>
<organism evidence="2 3">
    <name type="scientific">Marinibactrum halimedae</name>
    <dbReference type="NCBI Taxonomy" id="1444977"/>
    <lineage>
        <taxon>Bacteria</taxon>
        <taxon>Pseudomonadati</taxon>
        <taxon>Pseudomonadota</taxon>
        <taxon>Gammaproteobacteria</taxon>
        <taxon>Cellvibrionales</taxon>
        <taxon>Cellvibrionaceae</taxon>
        <taxon>Marinibactrum</taxon>
    </lineage>
</organism>
<feature type="domain" description="HTH cro/C1-type" evidence="1">
    <location>
        <begin position="73"/>
        <end position="127"/>
    </location>
</feature>
<accession>A0AA37T901</accession>
<sequence>MASHGSSTPHPVFLSDESGEPQWVVLHIDEYRQLKSQHDSNHSEETVTSGFSNEAARVASDHLDVDSSALVNLKALREQKHLSLEDMAKAAGISPLYMDMIEKGQRMPGEPVIRGLAGVLGVPLPQLQQLFSAAPDRLNTSTV</sequence>
<comment type="caution">
    <text evidence="2">The sequence shown here is derived from an EMBL/GenBank/DDBJ whole genome shotgun (WGS) entry which is preliminary data.</text>
</comment>
<dbReference type="GO" id="GO:0003677">
    <property type="term" value="F:DNA binding"/>
    <property type="evidence" value="ECO:0007669"/>
    <property type="project" value="InterPro"/>
</dbReference>
<protein>
    <recommendedName>
        <fullName evidence="1">HTH cro/C1-type domain-containing protein</fullName>
    </recommendedName>
</protein>
<evidence type="ECO:0000259" key="1">
    <source>
        <dbReference type="PROSITE" id="PS50943"/>
    </source>
</evidence>
<gene>
    <name evidence="2" type="ORF">GCM10007877_35750</name>
</gene>
<evidence type="ECO:0000313" key="2">
    <source>
        <dbReference type="EMBL" id="GLS27856.1"/>
    </source>
</evidence>
<dbReference type="EMBL" id="BSPD01000091">
    <property type="protein sequence ID" value="GLS27856.1"/>
    <property type="molecule type" value="Genomic_DNA"/>
</dbReference>
<dbReference type="InterPro" id="IPR001387">
    <property type="entry name" value="Cro/C1-type_HTH"/>
</dbReference>
<dbReference type="AlphaFoldDB" id="A0AA37T901"/>
<dbReference type="CDD" id="cd00093">
    <property type="entry name" value="HTH_XRE"/>
    <property type="match status" value="1"/>
</dbReference>
<keyword evidence="3" id="KW-1185">Reference proteome</keyword>
<reference evidence="2 3" key="1">
    <citation type="journal article" date="2014" name="Int. J. Syst. Evol. Microbiol.">
        <title>Complete genome sequence of Corynebacterium casei LMG S-19264T (=DSM 44701T), isolated from a smear-ripened cheese.</title>
        <authorList>
            <consortium name="US DOE Joint Genome Institute (JGI-PGF)"/>
            <person name="Walter F."/>
            <person name="Albersmeier A."/>
            <person name="Kalinowski J."/>
            <person name="Ruckert C."/>
        </authorList>
    </citation>
    <scope>NUCLEOTIDE SEQUENCE [LARGE SCALE GENOMIC DNA]</scope>
    <source>
        <strain evidence="2 3">NBRC 110095</strain>
    </source>
</reference>
<dbReference type="Pfam" id="PF01381">
    <property type="entry name" value="HTH_3"/>
    <property type="match status" value="1"/>
</dbReference>
<dbReference type="PROSITE" id="PS50943">
    <property type="entry name" value="HTH_CROC1"/>
    <property type="match status" value="1"/>
</dbReference>
<dbReference type="RefSeq" id="WP_232595224.1">
    <property type="nucleotide sequence ID" value="NZ_BSPD01000091.1"/>
</dbReference>
<dbReference type="SMART" id="SM00530">
    <property type="entry name" value="HTH_XRE"/>
    <property type="match status" value="1"/>
</dbReference>